<keyword evidence="3" id="KW-1185">Reference proteome</keyword>
<organism evidence="2 3">
    <name type="scientific">Pelistega europaea</name>
    <dbReference type="NCBI Taxonomy" id="106147"/>
    <lineage>
        <taxon>Bacteria</taxon>
        <taxon>Pseudomonadati</taxon>
        <taxon>Pseudomonadota</taxon>
        <taxon>Betaproteobacteria</taxon>
        <taxon>Burkholderiales</taxon>
        <taxon>Alcaligenaceae</taxon>
        <taxon>Pelistega</taxon>
    </lineage>
</organism>
<proteinExistence type="predicted"/>
<gene>
    <name evidence="2" type="ORF">HKX40_07660</name>
</gene>
<dbReference type="AlphaFoldDB" id="A0A7Y4P501"/>
<reference evidence="2 3" key="1">
    <citation type="submission" date="2020-05" db="EMBL/GenBank/DDBJ databases">
        <authorList>
            <person name="Niu N."/>
        </authorList>
    </citation>
    <scope>NUCLEOTIDE SEQUENCE [LARGE SCALE GENOMIC DNA]</scope>
    <source>
        <strain evidence="2 3">LMG10982</strain>
    </source>
</reference>
<protein>
    <submittedName>
        <fullName evidence="2">AAA family ATPase</fullName>
    </submittedName>
</protein>
<dbReference type="RefSeq" id="WP_171588992.1">
    <property type="nucleotide sequence ID" value="NZ_JABGBO010000007.1"/>
</dbReference>
<evidence type="ECO:0000313" key="3">
    <source>
        <dbReference type="Proteomes" id="UP000541421"/>
    </source>
</evidence>
<comment type="caution">
    <text evidence="2">The sequence shown here is derived from an EMBL/GenBank/DDBJ whole genome shotgun (WGS) entry which is preliminary data.</text>
</comment>
<feature type="domain" description="AAA" evidence="1">
    <location>
        <begin position="5"/>
        <end position="71"/>
    </location>
</feature>
<sequence>MGDKQDTLVFIDEIQVYPHLLTLLKFLAQDGRFTFIASGSLLGATLSQTTSIPMGSLHIIRMFPLDFEEFLYANGLNQMAVSALRQKFLQRESLDEAMPLR</sequence>
<dbReference type="EMBL" id="JABGBO010000007">
    <property type="protein sequence ID" value="NOL50011.1"/>
    <property type="molecule type" value="Genomic_DNA"/>
</dbReference>
<name>A0A7Y4P501_9BURK</name>
<evidence type="ECO:0000313" key="2">
    <source>
        <dbReference type="EMBL" id="NOL50011.1"/>
    </source>
</evidence>
<dbReference type="InterPro" id="IPR027417">
    <property type="entry name" value="P-loop_NTPase"/>
</dbReference>
<dbReference type="Pfam" id="PF13173">
    <property type="entry name" value="AAA_14"/>
    <property type="match status" value="1"/>
</dbReference>
<dbReference type="SUPFAM" id="SSF52540">
    <property type="entry name" value="P-loop containing nucleoside triphosphate hydrolases"/>
    <property type="match status" value="1"/>
</dbReference>
<evidence type="ECO:0000259" key="1">
    <source>
        <dbReference type="Pfam" id="PF13173"/>
    </source>
</evidence>
<dbReference type="Proteomes" id="UP000541421">
    <property type="component" value="Unassembled WGS sequence"/>
</dbReference>
<accession>A0A7Y4P501</accession>
<dbReference type="InterPro" id="IPR041682">
    <property type="entry name" value="AAA_14"/>
</dbReference>